<keyword evidence="6 13" id="KW-0378">Hydrolase</keyword>
<comment type="catalytic activity">
    <reaction evidence="12">
        <text>N(6)-hydroxy-dATP + H2O = N(6)-hydroxy-dAMP + diphosphate + H(+)</text>
        <dbReference type="Rhea" id="RHEA:83971"/>
        <dbReference type="ChEBI" id="CHEBI:15377"/>
        <dbReference type="ChEBI" id="CHEBI:15378"/>
        <dbReference type="ChEBI" id="CHEBI:33019"/>
        <dbReference type="ChEBI" id="CHEBI:233529"/>
        <dbReference type="ChEBI" id="CHEBI:233530"/>
    </reaction>
    <physiologicalReaction direction="left-to-right" evidence="12">
        <dbReference type="Rhea" id="RHEA:83972"/>
    </physiologicalReaction>
</comment>
<comment type="caution">
    <text evidence="14">The sequence shown here is derived from an EMBL/GenBank/DDBJ whole genome shotgun (WGS) entry which is preliminary data.</text>
</comment>
<name>A0A151Z6V2_TIELA</name>
<keyword evidence="3 13" id="KW-0963">Cytoplasm</keyword>
<evidence type="ECO:0000256" key="10">
    <source>
        <dbReference type="ARBA" id="ARBA00093218"/>
    </source>
</evidence>
<protein>
    <recommendedName>
        <fullName evidence="13">Inosine triphosphate pyrophosphatase</fullName>
        <shortName evidence="13">ITPase</shortName>
        <shortName evidence="13">Inosine triphosphatase</shortName>
        <ecNumber evidence="13">3.6.1.66</ecNumber>
    </recommendedName>
    <alternativeName>
        <fullName evidence="13">Non-canonical purine NTP pyrophosphatase</fullName>
    </alternativeName>
    <alternativeName>
        <fullName evidence="13">Non-standard purine NTP pyrophosphatase</fullName>
    </alternativeName>
    <alternativeName>
        <fullName evidence="13">Nucleoside-triphosphate diphosphatase</fullName>
    </alternativeName>
    <alternativeName>
        <fullName evidence="13">Nucleoside-triphosphate pyrophosphatase</fullName>
        <shortName evidence="13">NTPase</shortName>
    </alternativeName>
    <alternativeName>
        <fullName evidence="13">XTP/dITP diphosphatase</fullName>
    </alternativeName>
</protein>
<comment type="catalytic activity">
    <reaction evidence="10">
        <text>ITP + H2O = IMP + diphosphate + H(+)</text>
        <dbReference type="Rhea" id="RHEA:29399"/>
        <dbReference type="ChEBI" id="CHEBI:15377"/>
        <dbReference type="ChEBI" id="CHEBI:15378"/>
        <dbReference type="ChEBI" id="CHEBI:33019"/>
        <dbReference type="ChEBI" id="CHEBI:58053"/>
        <dbReference type="ChEBI" id="CHEBI:61402"/>
        <dbReference type="EC" id="3.6.1.66"/>
    </reaction>
    <physiologicalReaction direction="left-to-right" evidence="10">
        <dbReference type="Rhea" id="RHEA:29400"/>
    </physiologicalReaction>
</comment>
<comment type="subcellular location">
    <subcellularLocation>
        <location evidence="1 13">Cytoplasm</location>
    </subcellularLocation>
</comment>
<evidence type="ECO:0000256" key="2">
    <source>
        <dbReference type="ARBA" id="ARBA00008023"/>
    </source>
</evidence>
<evidence type="ECO:0000256" key="13">
    <source>
        <dbReference type="HAMAP-Rule" id="MF_03148"/>
    </source>
</evidence>
<dbReference type="SUPFAM" id="SSF52972">
    <property type="entry name" value="ITPase-like"/>
    <property type="match status" value="1"/>
</dbReference>
<evidence type="ECO:0000256" key="11">
    <source>
        <dbReference type="ARBA" id="ARBA00093255"/>
    </source>
</evidence>
<evidence type="ECO:0000256" key="6">
    <source>
        <dbReference type="ARBA" id="ARBA00022801"/>
    </source>
</evidence>
<keyword evidence="7 13" id="KW-0460">Magnesium</keyword>
<evidence type="ECO:0000256" key="8">
    <source>
        <dbReference type="ARBA" id="ARBA00023080"/>
    </source>
</evidence>
<evidence type="ECO:0000256" key="9">
    <source>
        <dbReference type="ARBA" id="ARBA00054940"/>
    </source>
</evidence>
<feature type="binding site" evidence="13">
    <location>
        <position position="164"/>
    </location>
    <ligand>
        <name>ITP</name>
        <dbReference type="ChEBI" id="CHEBI:61402"/>
    </ligand>
</feature>
<dbReference type="PANTHER" id="PTHR11067">
    <property type="entry name" value="INOSINE TRIPHOSPHATE PYROPHOSPHATASE/HAM1 PROTEIN"/>
    <property type="match status" value="1"/>
</dbReference>
<dbReference type="GO" id="GO:0046872">
    <property type="term" value="F:metal ion binding"/>
    <property type="evidence" value="ECO:0007669"/>
    <property type="project" value="UniProtKB-KW"/>
</dbReference>
<evidence type="ECO:0000256" key="5">
    <source>
        <dbReference type="ARBA" id="ARBA00022741"/>
    </source>
</evidence>
<feature type="binding site" evidence="13">
    <location>
        <begin position="141"/>
        <end position="144"/>
    </location>
    <ligand>
        <name>ITP</name>
        <dbReference type="ChEBI" id="CHEBI:61402"/>
    </ligand>
</feature>
<evidence type="ECO:0000256" key="4">
    <source>
        <dbReference type="ARBA" id="ARBA00022723"/>
    </source>
</evidence>
<dbReference type="FunCoup" id="A0A151Z6V2">
    <property type="interactions" value="357"/>
</dbReference>
<dbReference type="GO" id="GO:0009117">
    <property type="term" value="P:nucleotide metabolic process"/>
    <property type="evidence" value="ECO:0007669"/>
    <property type="project" value="UniProtKB-KW"/>
</dbReference>
<reference evidence="14 15" key="1">
    <citation type="submission" date="2015-12" db="EMBL/GenBank/DDBJ databases">
        <title>Dictyostelia acquired genes for synthesis and detection of signals that induce cell-type specialization by lateral gene transfer from prokaryotes.</title>
        <authorList>
            <person name="Gloeckner G."/>
            <person name="Schaap P."/>
        </authorList>
    </citation>
    <scope>NUCLEOTIDE SEQUENCE [LARGE SCALE GENOMIC DNA]</scope>
    <source>
        <strain evidence="14 15">TK</strain>
    </source>
</reference>
<comment type="cofactor">
    <cofactor evidence="13">
        <name>Mg(2+)</name>
        <dbReference type="ChEBI" id="CHEBI:18420"/>
    </cofactor>
    <cofactor evidence="13">
        <name>Mn(2+)</name>
        <dbReference type="ChEBI" id="CHEBI:29035"/>
    </cofactor>
    <text evidence="13">Binds 1 divalent metal cation per subunit; can use either Mg(2+) or Mn(2+).</text>
</comment>
<evidence type="ECO:0000313" key="14">
    <source>
        <dbReference type="EMBL" id="KYQ89690.1"/>
    </source>
</evidence>
<comment type="function">
    <text evidence="13">Pyrophosphatase that hydrolyzes non-canonical purine nucleotides such as inosine triphosphate (ITP), deoxyinosine triphosphate (dITP) or xanthosine 5'-triphosphate (XTP) to their respective monophosphate derivatives. The enzyme does not distinguish between the deoxy- and ribose forms. Probably excludes non-canonical purines from RNA and DNA precursor pools, thus preventing their incorporation into RNA and DNA and avoiding chromosomal lesions.</text>
</comment>
<dbReference type="InParanoid" id="A0A151Z6V2"/>
<organism evidence="14 15">
    <name type="scientific">Tieghemostelium lacteum</name>
    <name type="common">Slime mold</name>
    <name type="synonym">Dictyostelium lacteum</name>
    <dbReference type="NCBI Taxonomy" id="361077"/>
    <lineage>
        <taxon>Eukaryota</taxon>
        <taxon>Amoebozoa</taxon>
        <taxon>Evosea</taxon>
        <taxon>Eumycetozoa</taxon>
        <taxon>Dictyostelia</taxon>
        <taxon>Dictyosteliales</taxon>
        <taxon>Raperosteliaceae</taxon>
        <taxon>Tieghemostelium</taxon>
    </lineage>
</organism>
<evidence type="ECO:0000256" key="12">
    <source>
        <dbReference type="ARBA" id="ARBA00093271"/>
    </source>
</evidence>
<feature type="binding site" evidence="13">
    <location>
        <begin position="65"/>
        <end position="66"/>
    </location>
    <ligand>
        <name>ITP</name>
        <dbReference type="ChEBI" id="CHEBI:61402"/>
    </ligand>
</feature>
<comment type="subunit">
    <text evidence="13">Homodimer.</text>
</comment>
<dbReference type="GO" id="GO:0036222">
    <property type="term" value="F:XTP diphosphatase activity"/>
    <property type="evidence" value="ECO:0007669"/>
    <property type="project" value="UniProtKB-UniRule"/>
</dbReference>
<feature type="binding site" evidence="13">
    <location>
        <position position="49"/>
    </location>
    <ligand>
        <name>ITP</name>
        <dbReference type="ChEBI" id="CHEBI:61402"/>
    </ligand>
</feature>
<dbReference type="FunFam" id="3.90.950.10:FF:000003">
    <property type="entry name" value="Inosine triphosphate pyrophosphatase"/>
    <property type="match status" value="1"/>
</dbReference>
<dbReference type="OMA" id="YDPIFQP"/>
<feature type="binding site" evidence="13">
    <location>
        <position position="37"/>
    </location>
    <ligand>
        <name>Mg(2+)</name>
        <dbReference type="ChEBI" id="CHEBI:18420"/>
    </ligand>
</feature>
<keyword evidence="5 13" id="KW-0547">Nucleotide-binding</keyword>
<gene>
    <name evidence="14" type="ORF">DLAC_09657</name>
</gene>
<evidence type="ECO:0000313" key="15">
    <source>
        <dbReference type="Proteomes" id="UP000076078"/>
    </source>
</evidence>
<keyword evidence="13" id="KW-0464">Manganese</keyword>
<dbReference type="GO" id="GO:0009204">
    <property type="term" value="P:deoxyribonucleoside triphosphate catabolic process"/>
    <property type="evidence" value="ECO:0007669"/>
    <property type="project" value="UniProtKB-UniRule"/>
</dbReference>
<dbReference type="GO" id="GO:0036220">
    <property type="term" value="F:ITP diphosphatase activity"/>
    <property type="evidence" value="ECO:0007669"/>
    <property type="project" value="UniProtKB-UniRule"/>
</dbReference>
<dbReference type="GO" id="GO:0005737">
    <property type="term" value="C:cytoplasm"/>
    <property type="evidence" value="ECO:0007669"/>
    <property type="project" value="UniProtKB-SubCell"/>
</dbReference>
<comment type="catalytic activity">
    <reaction evidence="11">
        <text>dITP + H2O = dIMP + diphosphate + H(+)</text>
        <dbReference type="Rhea" id="RHEA:28342"/>
        <dbReference type="ChEBI" id="CHEBI:15377"/>
        <dbReference type="ChEBI" id="CHEBI:15378"/>
        <dbReference type="ChEBI" id="CHEBI:33019"/>
        <dbReference type="ChEBI" id="CHEBI:61194"/>
        <dbReference type="ChEBI" id="CHEBI:61382"/>
        <dbReference type="EC" id="3.6.1.66"/>
    </reaction>
    <physiologicalReaction direction="left-to-right" evidence="11">
        <dbReference type="Rhea" id="RHEA:28343"/>
    </physiologicalReaction>
</comment>
<dbReference type="HAMAP" id="MF_03148">
    <property type="entry name" value="HAM1_NTPase"/>
    <property type="match status" value="1"/>
</dbReference>
<dbReference type="STRING" id="361077.A0A151Z6V2"/>
<dbReference type="InterPro" id="IPR029001">
    <property type="entry name" value="ITPase-like_fam"/>
</dbReference>
<accession>A0A151Z6V2</accession>
<dbReference type="OrthoDB" id="6288734at2759"/>
<feature type="binding site" evidence="13">
    <location>
        <begin position="9"/>
        <end position="14"/>
    </location>
    <ligand>
        <name>ITP</name>
        <dbReference type="ChEBI" id="CHEBI:61402"/>
    </ligand>
</feature>
<dbReference type="Pfam" id="PF01725">
    <property type="entry name" value="Ham1p_like"/>
    <property type="match status" value="1"/>
</dbReference>
<feature type="binding site" evidence="13">
    <location>
        <position position="65"/>
    </location>
    <ligand>
        <name>Mg(2+)</name>
        <dbReference type="ChEBI" id="CHEBI:18420"/>
    </ligand>
</feature>
<dbReference type="InterPro" id="IPR002637">
    <property type="entry name" value="RdgB/HAM1"/>
</dbReference>
<dbReference type="EC" id="3.6.1.66" evidence="13"/>
<sequence length="186" mass="20792">MSKAVVFVTGNAKKLEEVLQIIGKAIPLESRKIDLPELQGDPIEISKEKCKLAAKEVNGPVLCEDTCLCFNGLEGLPGPYIKWFLEKLKPEGLYKLLDGFPDKTGYALCNFAYCEGPGHEPIVFVGRTDGTIVPPRGPRDFGWDPVFQPDGFDKTYAELDKSIKNQISHRTKSLEKVKEFFSQKNQ</sequence>
<proteinExistence type="inferred from homology"/>
<comment type="similarity">
    <text evidence="2 13">Belongs to the HAM1 NTPase family.</text>
</comment>
<dbReference type="InterPro" id="IPR027502">
    <property type="entry name" value="ITPase"/>
</dbReference>
<evidence type="ECO:0000256" key="7">
    <source>
        <dbReference type="ARBA" id="ARBA00022842"/>
    </source>
</evidence>
<comment type="catalytic activity">
    <reaction evidence="13">
        <text>XTP + H2O = XMP + diphosphate + H(+)</text>
        <dbReference type="Rhea" id="RHEA:28610"/>
        <dbReference type="ChEBI" id="CHEBI:15377"/>
        <dbReference type="ChEBI" id="CHEBI:15378"/>
        <dbReference type="ChEBI" id="CHEBI:33019"/>
        <dbReference type="ChEBI" id="CHEBI:57464"/>
        <dbReference type="ChEBI" id="CHEBI:61314"/>
        <dbReference type="EC" id="3.6.1.66"/>
    </reaction>
</comment>
<feature type="binding site" evidence="13">
    <location>
        <begin position="169"/>
        <end position="170"/>
    </location>
    <ligand>
        <name>ITP</name>
        <dbReference type="ChEBI" id="CHEBI:61402"/>
    </ligand>
</feature>
<evidence type="ECO:0000256" key="1">
    <source>
        <dbReference type="ARBA" id="ARBA00004496"/>
    </source>
</evidence>
<dbReference type="PANTHER" id="PTHR11067:SF9">
    <property type="entry name" value="INOSINE TRIPHOSPHATE PYROPHOSPHATASE"/>
    <property type="match status" value="1"/>
</dbReference>
<dbReference type="Proteomes" id="UP000076078">
    <property type="component" value="Unassembled WGS sequence"/>
</dbReference>
<dbReference type="GO" id="GO:0035870">
    <property type="term" value="F:dITP diphosphatase activity"/>
    <property type="evidence" value="ECO:0007669"/>
    <property type="project" value="UniProtKB-UniRule"/>
</dbReference>
<evidence type="ECO:0000256" key="3">
    <source>
        <dbReference type="ARBA" id="ARBA00022490"/>
    </source>
</evidence>
<dbReference type="AlphaFoldDB" id="A0A151Z6V2"/>
<comment type="function">
    <text evidence="9">Pyrophosphatase that hydrolyzes the non-canonical purine nucleotides inosine triphosphate (ITP), deoxyinosine triphosphate (dITP) as well as 2'-deoxy-N-6-hydroxylaminopurine triphosphate (dHAPTP) and xanthosine 5'-triphosphate (XTP) to their respective monophosphate derivatives. The enzyme does not distinguish between the deoxy- and ribose forms. Probably excludes non-canonical purines from RNA and DNA precursor pools, thus preventing their incorporation into RNA and DNA and avoiding chromosomal lesions.</text>
</comment>
<keyword evidence="15" id="KW-1185">Reference proteome</keyword>
<keyword evidence="8 13" id="KW-0546">Nucleotide metabolism</keyword>
<dbReference type="Gene3D" id="3.90.950.10">
    <property type="match status" value="1"/>
</dbReference>
<dbReference type="GO" id="GO:0000166">
    <property type="term" value="F:nucleotide binding"/>
    <property type="evidence" value="ECO:0007669"/>
    <property type="project" value="UniProtKB-KW"/>
</dbReference>
<dbReference type="CDD" id="cd00515">
    <property type="entry name" value="HAM1"/>
    <property type="match status" value="1"/>
</dbReference>
<dbReference type="EMBL" id="LODT01000039">
    <property type="protein sequence ID" value="KYQ89690.1"/>
    <property type="molecule type" value="Genomic_DNA"/>
</dbReference>
<keyword evidence="4 13" id="KW-0479">Metal-binding</keyword>